<sequence>MSVHAVGVLLEKIYLFIYKFADNNQKMKGRTEEGKKSKQTVGCNFKSLNLPM</sequence>
<gene>
    <name evidence="1" type="ORF">VIC01_00594</name>
</gene>
<name>A0A174L005_PHOVU</name>
<dbReference type="Proteomes" id="UP000326091">
    <property type="component" value="Chromosome"/>
</dbReference>
<reference evidence="1 2" key="1">
    <citation type="submission" date="2019-09" db="EMBL/GenBank/DDBJ databases">
        <title>Commensal-derived Metabolites Govern Vibrio cholerae Pathogenesis in Host.</title>
        <authorList>
            <person name="Yoon S.S."/>
            <person name="Yoon M.Y."/>
        </authorList>
    </citation>
    <scope>NUCLEOTIDE SEQUENCE [LARGE SCALE GENOMIC DNA]</scope>
    <source>
        <strain evidence="1 2">VIC01</strain>
    </source>
</reference>
<dbReference type="AlphaFoldDB" id="A0A174L005"/>
<evidence type="ECO:0000313" key="2">
    <source>
        <dbReference type="Proteomes" id="UP000326091"/>
    </source>
</evidence>
<dbReference type="EMBL" id="CP043529">
    <property type="protein sequence ID" value="QEW35126.1"/>
    <property type="molecule type" value="Genomic_DNA"/>
</dbReference>
<accession>A0A174L005</accession>
<proteinExistence type="predicted"/>
<evidence type="ECO:0000313" key="1">
    <source>
        <dbReference type="EMBL" id="QEW35126.1"/>
    </source>
</evidence>
<protein>
    <submittedName>
        <fullName evidence="1">Uncharacterized protein</fullName>
    </submittedName>
</protein>
<organism evidence="1 2">
    <name type="scientific">Phocaeicola vulgatus</name>
    <name type="common">Bacteroides vulgatus</name>
    <dbReference type="NCBI Taxonomy" id="821"/>
    <lineage>
        <taxon>Bacteria</taxon>
        <taxon>Pseudomonadati</taxon>
        <taxon>Bacteroidota</taxon>
        <taxon>Bacteroidia</taxon>
        <taxon>Bacteroidales</taxon>
        <taxon>Bacteroidaceae</taxon>
        <taxon>Phocaeicola</taxon>
    </lineage>
</organism>